<reference evidence="1 2" key="1">
    <citation type="submission" date="2015-01" db="EMBL/GenBank/DDBJ databases">
        <title>Genome Sequencing of Rickettsiales.</title>
        <authorList>
            <person name="Daugherty S.C."/>
            <person name="Su Q."/>
            <person name="Abolude K."/>
            <person name="Beier-Sexton M."/>
            <person name="Carlyon J.A."/>
            <person name="Carter R."/>
            <person name="Day N.P."/>
            <person name="Dumler S.J."/>
            <person name="Dyachenko V."/>
            <person name="Godinez A."/>
            <person name="Kurtti T.J."/>
            <person name="Lichay M."/>
            <person name="Mullins K.E."/>
            <person name="Ott S."/>
            <person name="Pappas-Brown V."/>
            <person name="Paris D.H."/>
            <person name="Patel P."/>
            <person name="Richards A.L."/>
            <person name="Sadzewicz L."/>
            <person name="Sears K."/>
            <person name="Seidman D."/>
            <person name="Sengamalay N."/>
            <person name="Stenos J."/>
            <person name="Tallon L.J."/>
            <person name="Vincent G."/>
            <person name="Fraser C.M."/>
            <person name="Munderloh U."/>
            <person name="Dunning-Hotopp J.C."/>
        </authorList>
    </citation>
    <scope>NUCLEOTIDE SEQUENCE [LARGE SCALE GENOMIC DNA]</scope>
    <source>
        <strain evidence="1 2">ApNP</strain>
    </source>
</reference>
<organism evidence="1 2">
    <name type="scientific">Anaplasma phagocytophilum str. ApNP</name>
    <dbReference type="NCBI Taxonomy" id="1359153"/>
    <lineage>
        <taxon>Bacteria</taxon>
        <taxon>Pseudomonadati</taxon>
        <taxon>Pseudomonadota</taxon>
        <taxon>Alphaproteobacteria</taxon>
        <taxon>Rickettsiales</taxon>
        <taxon>Anaplasmataceae</taxon>
        <taxon>Anaplasma</taxon>
        <taxon>phagocytophilum group</taxon>
    </lineage>
</organism>
<dbReference type="EMBL" id="LANW01000001">
    <property type="protein sequence ID" value="KJV67553.1"/>
    <property type="molecule type" value="Genomic_DNA"/>
</dbReference>
<dbReference type="PATRIC" id="fig|1359153.3.peg.1263"/>
<dbReference type="Proteomes" id="UP000033385">
    <property type="component" value="Unassembled WGS sequence"/>
</dbReference>
<evidence type="ECO:0000313" key="2">
    <source>
        <dbReference type="Proteomes" id="UP000033385"/>
    </source>
</evidence>
<sequence length="43" mass="5143">MPYSYKYNPLHVSRERCNTPETLKNTRNPRASIYAFYDTKSKT</sequence>
<proteinExistence type="predicted"/>
<evidence type="ECO:0000313" key="1">
    <source>
        <dbReference type="EMBL" id="KJV67553.1"/>
    </source>
</evidence>
<dbReference type="AlphaFoldDB" id="A0A0F3NHN1"/>
<accession>A0A0F3NHN1</accession>
<name>A0A0F3NHN1_ANAPH</name>
<gene>
    <name evidence="1" type="ORF">APHNP_1229</name>
</gene>
<comment type="caution">
    <text evidence="1">The sequence shown here is derived from an EMBL/GenBank/DDBJ whole genome shotgun (WGS) entry which is preliminary data.</text>
</comment>
<protein>
    <submittedName>
        <fullName evidence="1">Uncharacterized protein</fullName>
    </submittedName>
</protein>